<evidence type="ECO:0000256" key="6">
    <source>
        <dbReference type="ARBA" id="ARBA00023306"/>
    </source>
</evidence>
<evidence type="ECO:0000256" key="7">
    <source>
        <dbReference type="ARBA" id="ARBA00031737"/>
    </source>
</evidence>
<dbReference type="RefSeq" id="WP_033513486.1">
    <property type="nucleotide sequence ID" value="NZ_JDUO01000015.1"/>
</dbReference>
<dbReference type="EMBL" id="JGZE01000001">
    <property type="protein sequence ID" value="KFI80292.1"/>
    <property type="molecule type" value="Genomic_DNA"/>
</dbReference>
<evidence type="ECO:0000256" key="4">
    <source>
        <dbReference type="ARBA" id="ARBA00022618"/>
    </source>
</evidence>
<gene>
    <name evidence="8" type="ORF">BMON_0164</name>
</gene>
<dbReference type="Pfam" id="PF05103">
    <property type="entry name" value="DivIVA"/>
    <property type="match status" value="1"/>
</dbReference>
<keyword evidence="6" id="KW-0131">Cell cycle</keyword>
<protein>
    <recommendedName>
        <fullName evidence="2">Cell wall synthesis protein Wag31</fullName>
    </recommendedName>
    <alternativeName>
        <fullName evidence="7">Antigen 84</fullName>
    </alternativeName>
</protein>
<dbReference type="GO" id="GO:0005737">
    <property type="term" value="C:cytoplasm"/>
    <property type="evidence" value="ECO:0007669"/>
    <property type="project" value="UniProtKB-SubCell"/>
</dbReference>
<evidence type="ECO:0000256" key="2">
    <source>
        <dbReference type="ARBA" id="ARBA00018787"/>
    </source>
</evidence>
<dbReference type="STRING" id="1437603.GCA_000771525_00502"/>
<evidence type="ECO:0000256" key="5">
    <source>
        <dbReference type="ARBA" id="ARBA00023054"/>
    </source>
</evidence>
<reference evidence="8 9" key="1">
    <citation type="submission" date="2014-03" db="EMBL/GenBank/DDBJ databases">
        <title>Genomics of Bifidobacteria.</title>
        <authorList>
            <person name="Ventura M."/>
            <person name="Milani C."/>
            <person name="Lugli G.A."/>
        </authorList>
    </citation>
    <scope>NUCLEOTIDE SEQUENCE [LARGE SCALE GENOMIC DNA]</scope>
    <source>
        <strain evidence="8 9">DSM 21395</strain>
    </source>
</reference>
<organism evidence="8 9">
    <name type="scientific">Bifidobacterium mongoliense DSM 21395</name>
    <dbReference type="NCBI Taxonomy" id="1437603"/>
    <lineage>
        <taxon>Bacteria</taxon>
        <taxon>Bacillati</taxon>
        <taxon>Actinomycetota</taxon>
        <taxon>Actinomycetes</taxon>
        <taxon>Bifidobacteriales</taxon>
        <taxon>Bifidobacteriaceae</taxon>
        <taxon>Bifidobacterium</taxon>
    </lineage>
</organism>
<dbReference type="AlphaFoldDB" id="A0A087CAJ2"/>
<keyword evidence="9" id="KW-1185">Reference proteome</keyword>
<evidence type="ECO:0000256" key="3">
    <source>
        <dbReference type="ARBA" id="ARBA00022490"/>
    </source>
</evidence>
<evidence type="ECO:0000313" key="8">
    <source>
        <dbReference type="EMBL" id="KFI80292.1"/>
    </source>
</evidence>
<dbReference type="Gene3D" id="6.10.250.660">
    <property type="match status" value="1"/>
</dbReference>
<evidence type="ECO:0000313" key="9">
    <source>
        <dbReference type="Proteomes" id="UP000029082"/>
    </source>
</evidence>
<comment type="subcellular location">
    <subcellularLocation>
        <location evidence="1">Cytoplasm</location>
    </subcellularLocation>
</comment>
<sequence>MKSHMRKTPLVTSVWQLVSQPLPLLTPNDVRDQEFSTHRFREGYDMNEVDDYLDHVRDTINRLAKTLETLQKAQTK</sequence>
<keyword evidence="4" id="KW-0132">Cell division</keyword>
<dbReference type="GeneID" id="93095391"/>
<keyword evidence="5" id="KW-0175">Coiled coil</keyword>
<proteinExistence type="predicted"/>
<dbReference type="InterPro" id="IPR019933">
    <property type="entry name" value="DivIVA_domain"/>
</dbReference>
<dbReference type="InterPro" id="IPR007793">
    <property type="entry name" value="DivIVA_fam"/>
</dbReference>
<keyword evidence="3" id="KW-0963">Cytoplasm</keyword>
<accession>A0A087CAJ2</accession>
<dbReference type="Proteomes" id="UP000029082">
    <property type="component" value="Unassembled WGS sequence"/>
</dbReference>
<name>A0A087CAJ2_9BIFI</name>
<evidence type="ECO:0000256" key="1">
    <source>
        <dbReference type="ARBA" id="ARBA00004496"/>
    </source>
</evidence>
<dbReference type="GO" id="GO:0051301">
    <property type="term" value="P:cell division"/>
    <property type="evidence" value="ECO:0007669"/>
    <property type="project" value="UniProtKB-KW"/>
</dbReference>
<comment type="caution">
    <text evidence="8">The sequence shown here is derived from an EMBL/GenBank/DDBJ whole genome shotgun (WGS) entry which is preliminary data.</text>
</comment>
<dbReference type="NCBIfam" id="TIGR03544">
    <property type="entry name" value="DivI1A_domain"/>
    <property type="match status" value="1"/>
</dbReference>